<comment type="similarity">
    <text evidence="1">Belongs to the FAH family.</text>
</comment>
<feature type="domain" description="Fumarylacetoacetase-like C-terminal" evidence="3">
    <location>
        <begin position="216"/>
        <end position="358"/>
    </location>
</feature>
<protein>
    <submittedName>
        <fullName evidence="4">Fumarylacetoacetate hydrolase</fullName>
    </submittedName>
</protein>
<dbReference type="InterPro" id="IPR011234">
    <property type="entry name" value="Fumarylacetoacetase-like_C"/>
</dbReference>
<reference evidence="5" key="1">
    <citation type="submission" date="2018-08" db="EMBL/GenBank/DDBJ databases">
        <authorList>
            <person name="Kim S.-J."/>
            <person name="Jung G.-Y."/>
        </authorList>
    </citation>
    <scope>NUCLEOTIDE SEQUENCE [LARGE SCALE GENOMIC DNA]</scope>
    <source>
        <strain evidence="5">GY_H</strain>
    </source>
</reference>
<organism evidence="4 5">
    <name type="scientific">Undibacter mobilis</name>
    <dbReference type="NCBI Taxonomy" id="2292256"/>
    <lineage>
        <taxon>Bacteria</taxon>
        <taxon>Pseudomonadati</taxon>
        <taxon>Pseudomonadota</taxon>
        <taxon>Alphaproteobacteria</taxon>
        <taxon>Hyphomicrobiales</taxon>
        <taxon>Nitrobacteraceae</taxon>
        <taxon>Undibacter</taxon>
    </lineage>
</organism>
<gene>
    <name evidence="4" type="ORF">DXH78_04500</name>
</gene>
<sequence>MTSHSMRLPDTGTFVGRAHAPGTAHPLVVTVRDGSVVDITSAHAPTVRDICEMDDPAAFVRGAKGKSIATIDTITAASLTHAASAIRLLSPVDLHAVKAAGVTFVVSLLERVIEEQARGSADKAEAIRADIHGLIGEDLSKLRPGSPEAMAIKAKLIARGVWSQYLEVGIGPDAEIFTKCQPMSSVGFGADVGLLEASTWNNPEPEIAVIAASSGRIAGATLGNDVNLRDMEGRSALLLGKTKDNNASAALGPFIRLFDDTFTIADVKKARVNLAVEGTDGFSLEGSSSMAEISRSPEELVAAAMGPHHQYPDGMALYLGTMFVPSKDRGEVGKGFTHKIGDMVTISSDKLGALVNRVKYSPDCPHWTYGTRMLMRDLAAAKLI</sequence>
<dbReference type="SUPFAM" id="SSF56529">
    <property type="entry name" value="FAH"/>
    <property type="match status" value="1"/>
</dbReference>
<dbReference type="EMBL" id="QRGO01000001">
    <property type="protein sequence ID" value="RDV03909.1"/>
    <property type="molecule type" value="Genomic_DNA"/>
</dbReference>
<dbReference type="PANTHER" id="PTHR42796:SF7">
    <property type="entry name" value="2-DEHYDRO-3-DEOXY-D-ARABINONATE DEHYDRATASE"/>
    <property type="match status" value="1"/>
</dbReference>
<evidence type="ECO:0000313" key="4">
    <source>
        <dbReference type="EMBL" id="RDV03909.1"/>
    </source>
</evidence>
<proteinExistence type="inferred from homology"/>
<dbReference type="Proteomes" id="UP000263993">
    <property type="component" value="Unassembled WGS sequence"/>
</dbReference>
<evidence type="ECO:0000259" key="3">
    <source>
        <dbReference type="Pfam" id="PF01557"/>
    </source>
</evidence>
<evidence type="ECO:0000256" key="2">
    <source>
        <dbReference type="ARBA" id="ARBA00022723"/>
    </source>
</evidence>
<comment type="caution">
    <text evidence="4">The sequence shown here is derived from an EMBL/GenBank/DDBJ whole genome shotgun (WGS) entry which is preliminary data.</text>
</comment>
<dbReference type="GO" id="GO:0046872">
    <property type="term" value="F:metal ion binding"/>
    <property type="evidence" value="ECO:0007669"/>
    <property type="project" value="UniProtKB-KW"/>
</dbReference>
<evidence type="ECO:0000313" key="5">
    <source>
        <dbReference type="Proteomes" id="UP000263993"/>
    </source>
</evidence>
<dbReference type="RefSeq" id="WP_115515935.1">
    <property type="nucleotide sequence ID" value="NZ_QRGO01000001.1"/>
</dbReference>
<keyword evidence="5" id="KW-1185">Reference proteome</keyword>
<dbReference type="Pfam" id="PF01557">
    <property type="entry name" value="FAA_hydrolase"/>
    <property type="match status" value="1"/>
</dbReference>
<dbReference type="InterPro" id="IPR036663">
    <property type="entry name" value="Fumarylacetoacetase_C_sf"/>
</dbReference>
<evidence type="ECO:0000256" key="1">
    <source>
        <dbReference type="ARBA" id="ARBA00010211"/>
    </source>
</evidence>
<dbReference type="AlphaFoldDB" id="A0A371B8I1"/>
<keyword evidence="2" id="KW-0479">Metal-binding</keyword>
<accession>A0A371B8I1</accession>
<dbReference type="GO" id="GO:0044281">
    <property type="term" value="P:small molecule metabolic process"/>
    <property type="evidence" value="ECO:0007669"/>
    <property type="project" value="UniProtKB-ARBA"/>
</dbReference>
<dbReference type="InterPro" id="IPR051121">
    <property type="entry name" value="FAH"/>
</dbReference>
<dbReference type="Gene3D" id="3.90.850.10">
    <property type="entry name" value="Fumarylacetoacetase-like, C-terminal domain"/>
    <property type="match status" value="1"/>
</dbReference>
<dbReference type="PANTHER" id="PTHR42796">
    <property type="entry name" value="FUMARYLACETOACETATE HYDROLASE DOMAIN-CONTAINING PROTEIN 2A-RELATED"/>
    <property type="match status" value="1"/>
</dbReference>
<name>A0A371B8I1_9BRAD</name>
<dbReference type="OrthoDB" id="9779415at2"/>
<keyword evidence="4" id="KW-0378">Hydrolase</keyword>
<dbReference type="GO" id="GO:0016787">
    <property type="term" value="F:hydrolase activity"/>
    <property type="evidence" value="ECO:0007669"/>
    <property type="project" value="UniProtKB-KW"/>
</dbReference>